<evidence type="ECO:0000256" key="1">
    <source>
        <dbReference type="SAM" id="SignalP"/>
    </source>
</evidence>
<dbReference type="RefSeq" id="WP_317490202.1">
    <property type="nucleotide sequence ID" value="NZ_CP136051.1"/>
</dbReference>
<proteinExistence type="predicted"/>
<feature type="signal peptide" evidence="1">
    <location>
        <begin position="1"/>
        <end position="21"/>
    </location>
</feature>
<sequence length="242" mass="26880">MRFFRILIFIAACLSGVSVSGQEIDETATAPTGSSKGGAWGYFGLRGGAHFSEVLFSDTFRPVIMQTSFVYGKQYGAVGKLFLAEHAGIQMEVNYIEKGYKQLLDSGFYTTKMNYLEIPLLMNAYLGKQKTQFFVNMGPYLEIFLNQKDELQGVVKDGEEFYRFDPNVDRTIGYGLRASGGLNRLFSFGLLQLEGGLEVTISDMIFSNRLISTIPDGSKHLVGFVSLAYMIPMGKKPEARGK</sequence>
<evidence type="ECO:0000313" key="4">
    <source>
        <dbReference type="Proteomes" id="UP001302349"/>
    </source>
</evidence>
<evidence type="ECO:0000259" key="2">
    <source>
        <dbReference type="Pfam" id="PF13568"/>
    </source>
</evidence>
<accession>A0ABZ0ISG1</accession>
<dbReference type="Proteomes" id="UP001302349">
    <property type="component" value="Chromosome"/>
</dbReference>
<reference evidence="3 4" key="1">
    <citation type="journal article" date="2023" name="Microbiol. Resour. Announc.">
        <title>Complete Genome Sequence of Imperialibacter roseus strain P4T.</title>
        <authorList>
            <person name="Tizabi D.R."/>
            <person name="Bachvaroff T."/>
            <person name="Hill R.T."/>
        </authorList>
    </citation>
    <scope>NUCLEOTIDE SEQUENCE [LARGE SCALE GENOMIC DNA]</scope>
    <source>
        <strain evidence="3 4">P4T</strain>
    </source>
</reference>
<organism evidence="3 4">
    <name type="scientific">Imperialibacter roseus</name>
    <dbReference type="NCBI Taxonomy" id="1324217"/>
    <lineage>
        <taxon>Bacteria</taxon>
        <taxon>Pseudomonadati</taxon>
        <taxon>Bacteroidota</taxon>
        <taxon>Cytophagia</taxon>
        <taxon>Cytophagales</taxon>
        <taxon>Flammeovirgaceae</taxon>
        <taxon>Imperialibacter</taxon>
    </lineage>
</organism>
<dbReference type="Pfam" id="PF13568">
    <property type="entry name" value="OMP_b-brl_2"/>
    <property type="match status" value="1"/>
</dbReference>
<name>A0ABZ0ISG1_9BACT</name>
<keyword evidence="1" id="KW-0732">Signal</keyword>
<protein>
    <submittedName>
        <fullName evidence="3">Porin family protein</fullName>
    </submittedName>
</protein>
<evidence type="ECO:0000313" key="3">
    <source>
        <dbReference type="EMBL" id="WOK07526.1"/>
    </source>
</evidence>
<dbReference type="InterPro" id="IPR025665">
    <property type="entry name" value="Beta-barrel_OMP_2"/>
</dbReference>
<keyword evidence="4" id="KW-1185">Reference proteome</keyword>
<gene>
    <name evidence="3" type="ORF">RT717_02685</name>
</gene>
<feature type="chain" id="PRO_5046252139" evidence="1">
    <location>
        <begin position="22"/>
        <end position="242"/>
    </location>
</feature>
<dbReference type="EMBL" id="CP136051">
    <property type="protein sequence ID" value="WOK07526.1"/>
    <property type="molecule type" value="Genomic_DNA"/>
</dbReference>
<feature type="domain" description="Outer membrane protein beta-barrel" evidence="2">
    <location>
        <begin position="43"/>
        <end position="186"/>
    </location>
</feature>